<sequence length="378" mass="42478">MIFDRKQQRLLLEGKEYTFEDISRLIAGGAEAHSPASWDLYLFLNEWFNDSPVIIVHTSGSTGTPKELIVRKDQMMQSARLTCEFLDLKKGETALLCMNLRYIGAMMVVVRSLVAGLNLIVRPASGHPLADIKEPLRFVAMVPLQVYNTLQVPEEKERLKQTDILIIGGGAIDEALEAEIKHLPTAVYSTYGMTETLSHIALRRLNGTLASEHYYPFSSVKLSLSVENTLIIDAPLVCDEILQTNDIARIYPDGSFMILGRKDNVINSGGIKIQAEEMEKLLRSFIPVPFVITSVPDQRLGQAVTLLLEGQPELLEGQPDTKEIGNKLQEILEPYYRPKYIWTTDCIPQTENGKVNRAKCRILAKQMLTTFYTHTLTP</sequence>
<dbReference type="PROSITE" id="PS00455">
    <property type="entry name" value="AMP_BINDING"/>
    <property type="match status" value="1"/>
</dbReference>
<evidence type="ECO:0000313" key="7">
    <source>
        <dbReference type="EMBL" id="MCA4704673.1"/>
    </source>
</evidence>
<reference evidence="20 21" key="5">
    <citation type="journal article" date="2019" name="Nat. Med.">
        <title>A library of human gut bacterial isolates paired with longitudinal multiomics data enables mechanistic microbiome research.</title>
        <authorList>
            <person name="Poyet M."/>
            <person name="Groussin M."/>
            <person name="Gibbons S.M."/>
            <person name="Avila-Pacheco J."/>
            <person name="Jiang X."/>
            <person name="Kearney S.M."/>
            <person name="Perrotta A.R."/>
            <person name="Berdy B."/>
            <person name="Zhao S."/>
            <person name="Lieberman T.D."/>
            <person name="Swanson P.K."/>
            <person name="Smith M."/>
            <person name="Roesemann S."/>
            <person name="Alexander J.E."/>
            <person name="Rich S.A."/>
            <person name="Livny J."/>
            <person name="Vlamakis H."/>
            <person name="Clish C."/>
            <person name="Bullock K."/>
            <person name="Deik A."/>
            <person name="Scott J."/>
            <person name="Pierce K.A."/>
            <person name="Xavier R.J."/>
            <person name="Alm E.J."/>
        </authorList>
    </citation>
    <scope>NUCLEOTIDE SEQUENCE [LARGE SCALE GENOMIC DNA]</scope>
    <source>
        <strain evidence="6 21">BIOML-A16</strain>
        <strain evidence="5 22">BIOML-A73</strain>
        <strain evidence="4 20">BIOML-A74</strain>
    </source>
</reference>
<evidence type="ECO:0000313" key="9">
    <source>
        <dbReference type="EMBL" id="RGK62420.1"/>
    </source>
</evidence>
<dbReference type="Gene3D" id="3.30.300.30">
    <property type="match status" value="1"/>
</dbReference>
<evidence type="ECO:0000313" key="5">
    <source>
        <dbReference type="EMBL" id="KAB6081896.1"/>
    </source>
</evidence>
<dbReference type="Proteomes" id="UP001198461">
    <property type="component" value="Unassembled WGS sequence"/>
</dbReference>
<evidence type="ECO:0000313" key="16">
    <source>
        <dbReference type="Proteomes" id="UP000196036"/>
    </source>
</evidence>
<dbReference type="Proteomes" id="UP000283369">
    <property type="component" value="Unassembled WGS sequence"/>
</dbReference>
<dbReference type="PANTHER" id="PTHR43201">
    <property type="entry name" value="ACYL-COA SYNTHETASE"/>
    <property type="match status" value="1"/>
</dbReference>
<proteinExistence type="inferred from homology"/>
<evidence type="ECO:0000313" key="8">
    <source>
        <dbReference type="EMBL" id="OUQ66580.1"/>
    </source>
</evidence>
<evidence type="ECO:0000313" key="19">
    <source>
        <dbReference type="Proteomes" id="UP000284495"/>
    </source>
</evidence>
<dbReference type="EMBL" id="WDES01000061">
    <property type="protein sequence ID" value="KAB6081332.1"/>
    <property type="molecule type" value="Genomic_DNA"/>
</dbReference>
<dbReference type="EMBL" id="QROO01000002">
    <property type="protein sequence ID" value="RHL41299.1"/>
    <property type="molecule type" value="Genomic_DNA"/>
</dbReference>
<dbReference type="EMBL" id="QRYV01000021">
    <property type="protein sequence ID" value="RGV14854.1"/>
    <property type="molecule type" value="Genomic_DNA"/>
</dbReference>
<dbReference type="Gene3D" id="3.40.50.12780">
    <property type="entry name" value="N-terminal domain of ligase-like"/>
    <property type="match status" value="1"/>
</dbReference>
<dbReference type="InterPro" id="IPR020845">
    <property type="entry name" value="AMP-binding_CS"/>
</dbReference>
<evidence type="ECO:0000313" key="6">
    <source>
        <dbReference type="EMBL" id="KAB6338353.1"/>
    </source>
</evidence>
<reference evidence="7" key="6">
    <citation type="submission" date="2023-08" db="EMBL/GenBank/DDBJ databases">
        <title>Mucin Metabolism Genes Underlie the Key Renovations of Bacteroides xylanisolvens Genomes in Captive Great Apes.</title>
        <authorList>
            <person name="Nishida A.H."/>
        </authorList>
    </citation>
    <scope>NUCLEOTIDE SEQUENCE</scope>
    <source>
        <strain evidence="7">P13.H9</strain>
    </source>
</reference>
<dbReference type="InterPro" id="IPR045851">
    <property type="entry name" value="AMP-bd_C_sf"/>
</dbReference>
<dbReference type="EMBL" id="JAIWYE010000025">
    <property type="protein sequence ID" value="MCA4704673.1"/>
    <property type="molecule type" value="Genomic_DNA"/>
</dbReference>
<dbReference type="Pfam" id="PF00501">
    <property type="entry name" value="AMP-binding"/>
    <property type="match status" value="1"/>
</dbReference>
<keyword evidence="2 11" id="KW-0436">Ligase</keyword>
<reference evidence="8" key="3">
    <citation type="journal article" date="2018" name="BMC Genomics">
        <title>Whole genome sequencing and function prediction of 133 gut anaerobes isolated from chicken caecum in pure cultures.</title>
        <authorList>
            <person name="Medvecky M."/>
            <person name="Cejkova D."/>
            <person name="Polansky O."/>
            <person name="Karasova D."/>
            <person name="Kubasova T."/>
            <person name="Cizek A."/>
            <person name="Rychlik I."/>
        </authorList>
    </citation>
    <scope>NUCLEOTIDE SEQUENCE</scope>
    <source>
        <strain evidence="8">An109</strain>
    </source>
</reference>
<keyword evidence="20" id="KW-1185">Reference proteome</keyword>
<evidence type="ECO:0000259" key="3">
    <source>
        <dbReference type="Pfam" id="PF00501"/>
    </source>
</evidence>
<dbReference type="EMBL" id="WDER01000034">
    <property type="protein sequence ID" value="KAB6081896.1"/>
    <property type="molecule type" value="Genomic_DNA"/>
</dbReference>
<evidence type="ECO:0000313" key="14">
    <source>
        <dbReference type="Proteomes" id="UP000183040"/>
    </source>
</evidence>
<dbReference type="RefSeq" id="WP_008643122.1">
    <property type="nucleotide sequence ID" value="NZ_CP042282.1"/>
</dbReference>
<evidence type="ECO:0000313" key="22">
    <source>
        <dbReference type="Proteomes" id="UP000474077"/>
    </source>
</evidence>
<dbReference type="GO" id="GO:0006631">
    <property type="term" value="P:fatty acid metabolic process"/>
    <property type="evidence" value="ECO:0007669"/>
    <property type="project" value="TreeGrafter"/>
</dbReference>
<protein>
    <submittedName>
        <fullName evidence="4">AMP-binding protein</fullName>
    </submittedName>
    <submittedName>
        <fullName evidence="11">O-succinylbenzoic acid--CoA ligase</fullName>
    </submittedName>
</protein>
<dbReference type="EMBL" id="NFLW01000026">
    <property type="protein sequence ID" value="OUQ66580.1"/>
    <property type="molecule type" value="Genomic_DNA"/>
</dbReference>
<dbReference type="PANTHER" id="PTHR43201:SF5">
    <property type="entry name" value="MEDIUM-CHAIN ACYL-COA LIGASE ACSF2, MITOCHONDRIAL"/>
    <property type="match status" value="1"/>
</dbReference>
<name>A0A174CE68_9BACE</name>
<dbReference type="Proteomes" id="UP000183040">
    <property type="component" value="Unassembled WGS sequence"/>
</dbReference>
<dbReference type="InterPro" id="IPR000873">
    <property type="entry name" value="AMP-dep_synth/lig_dom"/>
</dbReference>
<reference evidence="17 18" key="4">
    <citation type="submission" date="2018-08" db="EMBL/GenBank/DDBJ databases">
        <title>A genome reference for cultivated species of the human gut microbiota.</title>
        <authorList>
            <person name="Zou Y."/>
            <person name="Xue W."/>
            <person name="Luo G."/>
        </authorList>
    </citation>
    <scope>NUCLEOTIDE SEQUENCE [LARGE SCALE GENOMIC DNA]</scope>
    <source>
        <strain evidence="10 18">AF14-7</strain>
        <strain evidence="11 19">AF38-2</strain>
        <strain evidence="9 17">TF10-34</strain>
    </source>
</reference>
<dbReference type="Proteomes" id="UP000196036">
    <property type="component" value="Unassembled WGS sequence"/>
</dbReference>
<evidence type="ECO:0000313" key="12">
    <source>
        <dbReference type="EMBL" id="SEB13554.1"/>
    </source>
</evidence>
<dbReference type="AlphaFoldDB" id="A0A174CE68"/>
<evidence type="ECO:0000313" key="20">
    <source>
        <dbReference type="Proteomes" id="UP000435059"/>
    </source>
</evidence>
<dbReference type="Proteomes" id="UP000438288">
    <property type="component" value="Unassembled WGS sequence"/>
</dbReference>
<dbReference type="EMBL" id="WDCP01000035">
    <property type="protein sequence ID" value="KAB6338353.1"/>
    <property type="molecule type" value="Genomic_DNA"/>
</dbReference>
<dbReference type="InterPro" id="IPR042099">
    <property type="entry name" value="ANL_N_sf"/>
</dbReference>
<dbReference type="Proteomes" id="UP000183766">
    <property type="component" value="Unassembled WGS sequence"/>
</dbReference>
<dbReference type="EMBL" id="FOUM01000017">
    <property type="protein sequence ID" value="SFN03178.1"/>
    <property type="molecule type" value="Genomic_DNA"/>
</dbReference>
<evidence type="ECO:0000313" key="21">
    <source>
        <dbReference type="Proteomes" id="UP000438288"/>
    </source>
</evidence>
<evidence type="ECO:0000313" key="17">
    <source>
        <dbReference type="Proteomes" id="UP000261210"/>
    </source>
</evidence>
<dbReference type="Proteomes" id="UP000435059">
    <property type="component" value="Unassembled WGS sequence"/>
</dbReference>
<dbReference type="Proteomes" id="UP000284495">
    <property type="component" value="Unassembled WGS sequence"/>
</dbReference>
<evidence type="ECO:0000256" key="1">
    <source>
        <dbReference type="ARBA" id="ARBA00006432"/>
    </source>
</evidence>
<evidence type="ECO:0000313" key="11">
    <source>
        <dbReference type="EMBL" id="RHL41299.1"/>
    </source>
</evidence>
<feature type="domain" description="AMP-dependent synthetase/ligase" evidence="3">
    <location>
        <begin position="49"/>
        <end position="202"/>
    </location>
</feature>
<reference evidence="14 15" key="1">
    <citation type="submission" date="2016-10" db="EMBL/GenBank/DDBJ databases">
        <authorList>
            <person name="de Groot N.N."/>
        </authorList>
    </citation>
    <scope>NUCLEOTIDE SEQUENCE [LARGE SCALE GENOMIC DNA]</scope>
    <source>
        <strain evidence="13 15">NLAE-zl-C202</strain>
        <strain evidence="12 14">NLAE-zl-G339</strain>
    </source>
</reference>
<gene>
    <name evidence="8" type="ORF">B5E52_13635</name>
    <name evidence="11" type="ORF">DW027_02080</name>
    <name evidence="10" type="ORF">DWW25_10415</name>
    <name evidence="9" type="ORF">DXD03_11570</name>
    <name evidence="5" type="ORF">GA560_13440</name>
    <name evidence="4" type="ORF">GA574_24585</name>
    <name evidence="6" type="ORF">GAZ43_14945</name>
    <name evidence="7" type="ORF">LD004_13760</name>
    <name evidence="12" type="ORF">SAMN04487924_13635</name>
    <name evidence="13" type="ORF">SAMN05216250_11771</name>
</gene>
<reference evidence="16" key="2">
    <citation type="submission" date="2017-04" db="EMBL/GenBank/DDBJ databases">
        <title>Function of individual gut microbiota members based on whole genome sequencing of pure cultures obtained from chicken caecum.</title>
        <authorList>
            <person name="Medvecky M."/>
            <person name="Cejkova D."/>
            <person name="Polansky O."/>
            <person name="Karasova D."/>
            <person name="Kubasova T."/>
            <person name="Cizek A."/>
            <person name="Rychlik I."/>
        </authorList>
    </citation>
    <scope>NUCLEOTIDE SEQUENCE [LARGE SCALE GENOMIC DNA]</scope>
    <source>
        <strain evidence="16">An109</strain>
    </source>
</reference>
<evidence type="ECO:0000313" key="15">
    <source>
        <dbReference type="Proteomes" id="UP000183766"/>
    </source>
</evidence>
<dbReference type="EMBL" id="FNRP01000036">
    <property type="protein sequence ID" value="SEB13554.1"/>
    <property type="molecule type" value="Genomic_DNA"/>
</dbReference>
<dbReference type="SUPFAM" id="SSF56801">
    <property type="entry name" value="Acetyl-CoA synthetase-like"/>
    <property type="match status" value="1"/>
</dbReference>
<dbReference type="EMBL" id="QSQU01000014">
    <property type="protein sequence ID" value="RGK62420.1"/>
    <property type="molecule type" value="Genomic_DNA"/>
</dbReference>
<evidence type="ECO:0000313" key="4">
    <source>
        <dbReference type="EMBL" id="KAB6081332.1"/>
    </source>
</evidence>
<evidence type="ECO:0000313" key="10">
    <source>
        <dbReference type="EMBL" id="RGV14854.1"/>
    </source>
</evidence>
<dbReference type="GO" id="GO:0031956">
    <property type="term" value="F:medium-chain fatty acid-CoA ligase activity"/>
    <property type="evidence" value="ECO:0007669"/>
    <property type="project" value="TreeGrafter"/>
</dbReference>
<evidence type="ECO:0000256" key="2">
    <source>
        <dbReference type="ARBA" id="ARBA00022598"/>
    </source>
</evidence>
<accession>A0A174CE68</accession>
<evidence type="ECO:0000313" key="18">
    <source>
        <dbReference type="Proteomes" id="UP000283369"/>
    </source>
</evidence>
<dbReference type="Proteomes" id="UP000474077">
    <property type="component" value="Unassembled WGS sequence"/>
</dbReference>
<comment type="similarity">
    <text evidence="1">Belongs to the ATP-dependent AMP-binding enzyme family.</text>
</comment>
<dbReference type="Proteomes" id="UP000261210">
    <property type="component" value="Unassembled WGS sequence"/>
</dbReference>
<evidence type="ECO:0000313" key="13">
    <source>
        <dbReference type="EMBL" id="SFN03178.1"/>
    </source>
</evidence>
<organism evidence="11 19">
    <name type="scientific">Bacteroides xylanisolvens</name>
    <dbReference type="NCBI Taxonomy" id="371601"/>
    <lineage>
        <taxon>Bacteria</taxon>
        <taxon>Pseudomonadati</taxon>
        <taxon>Bacteroidota</taxon>
        <taxon>Bacteroidia</taxon>
        <taxon>Bacteroidales</taxon>
        <taxon>Bacteroidaceae</taxon>
        <taxon>Bacteroides</taxon>
    </lineage>
</organism>